<accession>A0A1H7BBR6</accession>
<dbReference type="NCBIfam" id="NF012208">
    <property type="entry name" value="SDR_dihy_bifunc"/>
    <property type="match status" value="1"/>
</dbReference>
<organism evidence="3 4">
    <name type="scientific">Deinococcus reticulitermitis</name>
    <dbReference type="NCBI Taxonomy" id="856736"/>
    <lineage>
        <taxon>Bacteria</taxon>
        <taxon>Thermotogati</taxon>
        <taxon>Deinococcota</taxon>
        <taxon>Deinococci</taxon>
        <taxon>Deinococcales</taxon>
        <taxon>Deinococcaceae</taxon>
        <taxon>Deinococcus</taxon>
    </lineage>
</organism>
<evidence type="ECO:0000313" key="3">
    <source>
        <dbReference type="EMBL" id="SEJ75109.1"/>
    </source>
</evidence>
<dbReference type="AlphaFoldDB" id="A0A1H7BBR6"/>
<gene>
    <name evidence="3" type="ORF">SAMN04488058_11733</name>
</gene>
<evidence type="ECO:0000313" key="4">
    <source>
        <dbReference type="Proteomes" id="UP000199223"/>
    </source>
</evidence>
<dbReference type="SUPFAM" id="SSF51735">
    <property type="entry name" value="NAD(P)-binding Rossmann-fold domains"/>
    <property type="match status" value="1"/>
</dbReference>
<dbReference type="Gene3D" id="3.40.50.720">
    <property type="entry name" value="NAD(P)-binding Rossmann-like Domain"/>
    <property type="match status" value="1"/>
</dbReference>
<evidence type="ECO:0000256" key="1">
    <source>
        <dbReference type="ARBA" id="ARBA00006484"/>
    </source>
</evidence>
<dbReference type="PANTHER" id="PTHR43639:SF1">
    <property type="entry name" value="SHORT-CHAIN DEHYDROGENASE_REDUCTASE FAMILY PROTEIN"/>
    <property type="match status" value="1"/>
</dbReference>
<proteinExistence type="inferred from homology"/>
<comment type="similarity">
    <text evidence="1">Belongs to the short-chain dehydrogenases/reductases (SDR) family.</text>
</comment>
<dbReference type="InterPro" id="IPR002347">
    <property type="entry name" value="SDR_fam"/>
</dbReference>
<dbReference type="RefSeq" id="WP_092265309.1">
    <property type="nucleotide sequence ID" value="NZ_FNZA01000017.1"/>
</dbReference>
<name>A0A1H7BBR6_9DEIO</name>
<dbReference type="CDD" id="cd05233">
    <property type="entry name" value="SDR_c"/>
    <property type="match status" value="1"/>
</dbReference>
<dbReference type="PRINTS" id="PR00081">
    <property type="entry name" value="GDHRDH"/>
</dbReference>
<dbReference type="OrthoDB" id="9803333at2"/>
<dbReference type="STRING" id="856736.SAMN04488058_11733"/>
<dbReference type="PRINTS" id="PR00080">
    <property type="entry name" value="SDRFAMILY"/>
</dbReference>
<protein>
    <submittedName>
        <fullName evidence="3">NAD(P)-dependent dehydrogenase, short-chain alcohol dehydrogenase family</fullName>
    </submittedName>
</protein>
<sequence length="245" mass="25737">MSREAGIARRSALVTGAARGIGRGLAVALAREGYDVAVHYHRSHADALETARQCREAGVRAAVLRADLTCAQQARALVAEADEAFAGAPLAALVNNVGNYLRKPLLDTTDEEWHDLLTSNLSATFATCQAAVPRLRGRGFGRIVNFGYAGATSLVARPEIVPYVVAKAGVVQLSRSLALLLAGSGVSVNVVSPGVIETSVRQPVEQIPAGRVGTVDEVVEATLHFVRSSDYVTGQVLEVAGGWNL</sequence>
<dbReference type="Pfam" id="PF13561">
    <property type="entry name" value="adh_short_C2"/>
    <property type="match status" value="1"/>
</dbReference>
<keyword evidence="2" id="KW-0560">Oxidoreductase</keyword>
<dbReference type="EMBL" id="FNZA01000017">
    <property type="protein sequence ID" value="SEJ75109.1"/>
    <property type="molecule type" value="Genomic_DNA"/>
</dbReference>
<dbReference type="InterPro" id="IPR036291">
    <property type="entry name" value="NAD(P)-bd_dom_sf"/>
</dbReference>
<dbReference type="Proteomes" id="UP000199223">
    <property type="component" value="Unassembled WGS sequence"/>
</dbReference>
<dbReference type="PANTHER" id="PTHR43639">
    <property type="entry name" value="OXIDOREDUCTASE, SHORT-CHAIN DEHYDROGENASE/REDUCTASE FAMILY (AFU_ORTHOLOGUE AFUA_5G02870)"/>
    <property type="match status" value="1"/>
</dbReference>
<keyword evidence="4" id="KW-1185">Reference proteome</keyword>
<reference evidence="4" key="1">
    <citation type="submission" date="2016-10" db="EMBL/GenBank/DDBJ databases">
        <authorList>
            <person name="Varghese N."/>
            <person name="Submissions S."/>
        </authorList>
    </citation>
    <scope>NUCLEOTIDE SEQUENCE [LARGE SCALE GENOMIC DNA]</scope>
    <source>
        <strain evidence="4">CGMCC 1.10218</strain>
    </source>
</reference>
<dbReference type="FunFam" id="3.40.50.720:FF:000084">
    <property type="entry name" value="Short-chain dehydrogenase reductase"/>
    <property type="match status" value="1"/>
</dbReference>
<dbReference type="GO" id="GO:0016491">
    <property type="term" value="F:oxidoreductase activity"/>
    <property type="evidence" value="ECO:0007669"/>
    <property type="project" value="UniProtKB-KW"/>
</dbReference>
<evidence type="ECO:0000256" key="2">
    <source>
        <dbReference type="ARBA" id="ARBA00023002"/>
    </source>
</evidence>